<keyword evidence="2" id="KW-0547">Nucleotide-binding</keyword>
<comment type="similarity">
    <text evidence="1">Belongs to the TRAFAC class TrmE-Era-EngA-EngB-Septin-like GTPase superfamily. AIG1/Toc34/Toc159-like paraseptin GTPase family. IAN subfamily.</text>
</comment>
<dbReference type="PANTHER" id="PTHR10903:SF179">
    <property type="entry name" value="GTPASE IMAP FAMILY MEMBER 8"/>
    <property type="match status" value="1"/>
</dbReference>
<protein>
    <recommendedName>
        <fullName evidence="4">AIG1-type G domain-containing protein</fullName>
    </recommendedName>
</protein>
<dbReference type="PANTHER" id="PTHR10903">
    <property type="entry name" value="GTPASE, IMAP FAMILY MEMBER-RELATED"/>
    <property type="match status" value="1"/>
</dbReference>
<dbReference type="Gene3D" id="3.40.50.300">
    <property type="entry name" value="P-loop containing nucleotide triphosphate hydrolases"/>
    <property type="match status" value="1"/>
</dbReference>
<dbReference type="InterPro" id="IPR045058">
    <property type="entry name" value="GIMA/IAN/Toc"/>
</dbReference>
<reference evidence="6" key="2">
    <citation type="journal article" date="2014" name="Nat. Commun.">
        <title>The cavefish genome reveals candidate genes for eye loss.</title>
        <authorList>
            <person name="McGaugh S.E."/>
            <person name="Gross J.B."/>
            <person name="Aken B."/>
            <person name="Blin M."/>
            <person name="Borowsky R."/>
            <person name="Chalopin D."/>
            <person name="Hinaux H."/>
            <person name="Jeffery W.R."/>
            <person name="Keene A."/>
            <person name="Ma L."/>
            <person name="Minx P."/>
            <person name="Murphy D."/>
            <person name="O'Quin K.E."/>
            <person name="Retaux S."/>
            <person name="Rohner N."/>
            <person name="Searle S.M."/>
            <person name="Stahl B.A."/>
            <person name="Tabin C."/>
            <person name="Volff J.N."/>
            <person name="Yoshizawa M."/>
            <person name="Warren W.C."/>
        </authorList>
    </citation>
    <scope>NUCLEOTIDE SEQUENCE [LARGE SCALE GENOMIC DNA]</scope>
    <source>
        <strain evidence="6">female</strain>
    </source>
</reference>
<evidence type="ECO:0000256" key="1">
    <source>
        <dbReference type="ARBA" id="ARBA00008535"/>
    </source>
</evidence>
<reference evidence="6" key="1">
    <citation type="submission" date="2013-03" db="EMBL/GenBank/DDBJ databases">
        <authorList>
            <person name="Jeffery W."/>
            <person name="Warren W."/>
            <person name="Wilson R.K."/>
        </authorList>
    </citation>
    <scope>NUCLEOTIDE SEQUENCE</scope>
    <source>
        <strain evidence="6">female</strain>
    </source>
</reference>
<dbReference type="GeneTree" id="ENSGT01040000241353"/>
<keyword evidence="6" id="KW-1185">Reference proteome</keyword>
<reference evidence="5" key="4">
    <citation type="submission" date="2025-09" db="UniProtKB">
        <authorList>
            <consortium name="Ensembl"/>
        </authorList>
    </citation>
    <scope>IDENTIFICATION</scope>
</reference>
<name>A0A3B1J7R3_ASTMX</name>
<evidence type="ECO:0000256" key="3">
    <source>
        <dbReference type="ARBA" id="ARBA00023134"/>
    </source>
</evidence>
<evidence type="ECO:0000313" key="6">
    <source>
        <dbReference type="Proteomes" id="UP000018467"/>
    </source>
</evidence>
<organism evidence="5 6">
    <name type="scientific">Astyanax mexicanus</name>
    <name type="common">Blind cave fish</name>
    <name type="synonym">Astyanax fasciatus mexicanus</name>
    <dbReference type="NCBI Taxonomy" id="7994"/>
    <lineage>
        <taxon>Eukaryota</taxon>
        <taxon>Metazoa</taxon>
        <taxon>Chordata</taxon>
        <taxon>Craniata</taxon>
        <taxon>Vertebrata</taxon>
        <taxon>Euteleostomi</taxon>
        <taxon>Actinopterygii</taxon>
        <taxon>Neopterygii</taxon>
        <taxon>Teleostei</taxon>
        <taxon>Ostariophysi</taxon>
        <taxon>Characiformes</taxon>
        <taxon>Characoidei</taxon>
        <taxon>Acestrorhamphidae</taxon>
        <taxon>Acestrorhamphinae</taxon>
        <taxon>Astyanax</taxon>
    </lineage>
</organism>
<proteinExistence type="inferred from homology"/>
<reference evidence="5" key="3">
    <citation type="submission" date="2025-08" db="UniProtKB">
        <authorList>
            <consortium name="Ensembl"/>
        </authorList>
    </citation>
    <scope>IDENTIFICATION</scope>
</reference>
<evidence type="ECO:0000313" key="5">
    <source>
        <dbReference type="Ensembl" id="ENSAMXP00000037921.1"/>
    </source>
</evidence>
<evidence type="ECO:0000256" key="2">
    <source>
        <dbReference type="ARBA" id="ARBA00022741"/>
    </source>
</evidence>
<evidence type="ECO:0000259" key="4">
    <source>
        <dbReference type="Pfam" id="PF04548"/>
    </source>
</evidence>
<sequence length="100" mass="11040">MNVSNLRAVVFGGKFSGKTSLINTLFGKELLQNQKRTAQCQKHQGNVYGRELTLVDTPGWWKDFPLSETATFLKKELIQGVSLVNPGPHAIVVGKKHGFS</sequence>
<dbReference type="InParanoid" id="A0A3B1J7R3"/>
<feature type="domain" description="AIG1-type G" evidence="4">
    <location>
        <begin position="7"/>
        <end position="93"/>
    </location>
</feature>
<dbReference type="InterPro" id="IPR006703">
    <property type="entry name" value="G_AIG1"/>
</dbReference>
<dbReference type="Pfam" id="PF04548">
    <property type="entry name" value="AIG1"/>
    <property type="match status" value="1"/>
</dbReference>
<dbReference type="GO" id="GO:0005525">
    <property type="term" value="F:GTP binding"/>
    <property type="evidence" value="ECO:0007669"/>
    <property type="project" value="UniProtKB-KW"/>
</dbReference>
<dbReference type="Proteomes" id="UP000018467">
    <property type="component" value="Unassembled WGS sequence"/>
</dbReference>
<dbReference type="InterPro" id="IPR027417">
    <property type="entry name" value="P-loop_NTPase"/>
</dbReference>
<dbReference type="SUPFAM" id="SSF52540">
    <property type="entry name" value="P-loop containing nucleoside triphosphate hydrolases"/>
    <property type="match status" value="1"/>
</dbReference>
<accession>A0A3B1J7R3</accession>
<dbReference type="Ensembl" id="ENSAMXT00000043969.1">
    <property type="protein sequence ID" value="ENSAMXP00000037921.1"/>
    <property type="gene ID" value="ENSAMXG00000035821.1"/>
</dbReference>
<dbReference type="AlphaFoldDB" id="A0A3B1J7R3"/>
<keyword evidence="3" id="KW-0342">GTP-binding</keyword>